<evidence type="ECO:0000313" key="3">
    <source>
        <dbReference type="Proteomes" id="UP000054248"/>
    </source>
</evidence>
<reference evidence="3" key="2">
    <citation type="submission" date="2015-01" db="EMBL/GenBank/DDBJ databases">
        <title>Evolutionary Origins and Diversification of the Mycorrhizal Mutualists.</title>
        <authorList>
            <consortium name="DOE Joint Genome Institute"/>
            <consortium name="Mycorrhizal Genomics Consortium"/>
            <person name="Kohler A."/>
            <person name="Kuo A."/>
            <person name="Nagy L.G."/>
            <person name="Floudas D."/>
            <person name="Copeland A."/>
            <person name="Barry K.W."/>
            <person name="Cichocki N."/>
            <person name="Veneault-Fourrey C."/>
            <person name="LaButti K."/>
            <person name="Lindquist E.A."/>
            <person name="Lipzen A."/>
            <person name="Lundell T."/>
            <person name="Morin E."/>
            <person name="Murat C."/>
            <person name="Riley R."/>
            <person name="Ohm R."/>
            <person name="Sun H."/>
            <person name="Tunlid A."/>
            <person name="Henrissat B."/>
            <person name="Grigoriev I.V."/>
            <person name="Hibbett D.S."/>
            <person name="Martin F."/>
        </authorList>
    </citation>
    <scope>NUCLEOTIDE SEQUENCE [LARGE SCALE GENOMIC DNA]</scope>
    <source>
        <strain evidence="3">MUT 4182</strain>
    </source>
</reference>
<name>A0A0C3QI92_9AGAM</name>
<dbReference type="Proteomes" id="UP000054248">
    <property type="component" value="Unassembled WGS sequence"/>
</dbReference>
<organism evidence="2 3">
    <name type="scientific">Tulasnella calospora MUT 4182</name>
    <dbReference type="NCBI Taxonomy" id="1051891"/>
    <lineage>
        <taxon>Eukaryota</taxon>
        <taxon>Fungi</taxon>
        <taxon>Dikarya</taxon>
        <taxon>Basidiomycota</taxon>
        <taxon>Agaricomycotina</taxon>
        <taxon>Agaricomycetes</taxon>
        <taxon>Cantharellales</taxon>
        <taxon>Tulasnellaceae</taxon>
        <taxon>Tulasnella</taxon>
    </lineage>
</organism>
<protein>
    <recommendedName>
        <fullName evidence="1">HNH nuclease domain-containing protein</fullName>
    </recommendedName>
</protein>
<gene>
    <name evidence="2" type="ORF">M407DRAFT_124227</name>
</gene>
<evidence type="ECO:0000259" key="1">
    <source>
        <dbReference type="Pfam" id="PF13391"/>
    </source>
</evidence>
<feature type="domain" description="HNH nuclease" evidence="1">
    <location>
        <begin position="13"/>
        <end position="111"/>
    </location>
</feature>
<dbReference type="InterPro" id="IPR003615">
    <property type="entry name" value="HNH_nuc"/>
</dbReference>
<sequence length="204" mass="22201">MQEFVLHRDNYRCAVTGIVDSKSAATGKTELQHGEHFAAVDNAHILPYSLIPASKEEPAIDRSSTIWQVINAFSGISLDDLNGNNINRPENGITLEHSMHQFFGSLSICFEPTIQPDIDTVLRWAPALFLPLPGTVSFVTRNLIPVPDPRYLALHAACAKVVHASGMAKFLSDVIEDLEVTKVLSSDGSSAHLLHHALATVAVQ</sequence>
<dbReference type="AlphaFoldDB" id="A0A0C3QI92"/>
<keyword evidence="3" id="KW-1185">Reference proteome</keyword>
<dbReference type="Pfam" id="PF13391">
    <property type="entry name" value="HNH_2"/>
    <property type="match status" value="1"/>
</dbReference>
<accession>A0A0C3QI92</accession>
<proteinExistence type="predicted"/>
<dbReference type="OrthoDB" id="3163863at2759"/>
<reference evidence="2 3" key="1">
    <citation type="submission" date="2014-04" db="EMBL/GenBank/DDBJ databases">
        <authorList>
            <consortium name="DOE Joint Genome Institute"/>
            <person name="Kuo A."/>
            <person name="Girlanda M."/>
            <person name="Perotto S."/>
            <person name="Kohler A."/>
            <person name="Nagy L.G."/>
            <person name="Floudas D."/>
            <person name="Copeland A."/>
            <person name="Barry K.W."/>
            <person name="Cichocki N."/>
            <person name="Veneault-Fourrey C."/>
            <person name="LaButti K."/>
            <person name="Lindquist E.A."/>
            <person name="Lipzen A."/>
            <person name="Lundell T."/>
            <person name="Morin E."/>
            <person name="Murat C."/>
            <person name="Sun H."/>
            <person name="Tunlid A."/>
            <person name="Henrissat B."/>
            <person name="Grigoriev I.V."/>
            <person name="Hibbett D.S."/>
            <person name="Martin F."/>
            <person name="Nordberg H.P."/>
            <person name="Cantor M.N."/>
            <person name="Hua S.X."/>
        </authorList>
    </citation>
    <scope>NUCLEOTIDE SEQUENCE [LARGE SCALE GENOMIC DNA]</scope>
    <source>
        <strain evidence="2 3">MUT 4182</strain>
    </source>
</reference>
<evidence type="ECO:0000313" key="2">
    <source>
        <dbReference type="EMBL" id="KIO31730.1"/>
    </source>
</evidence>
<dbReference type="EMBL" id="KN822960">
    <property type="protein sequence ID" value="KIO31730.1"/>
    <property type="molecule type" value="Genomic_DNA"/>
</dbReference>
<dbReference type="STRING" id="1051891.A0A0C3QI92"/>
<dbReference type="HOGENOM" id="CLU_049186_2_1_1"/>